<gene>
    <name evidence="2" type="ORF">GCM10011611_06720</name>
</gene>
<dbReference type="InterPro" id="IPR036390">
    <property type="entry name" value="WH_DNA-bd_sf"/>
</dbReference>
<dbReference type="GO" id="GO:0003700">
    <property type="term" value="F:DNA-binding transcription factor activity"/>
    <property type="evidence" value="ECO:0007669"/>
    <property type="project" value="InterPro"/>
</dbReference>
<accession>A0A8J2YQ81</accession>
<dbReference type="InterPro" id="IPR039422">
    <property type="entry name" value="MarR/SlyA-like"/>
</dbReference>
<keyword evidence="3" id="KW-1185">Reference proteome</keyword>
<dbReference type="AlphaFoldDB" id="A0A8J2YQ81"/>
<dbReference type="Proteomes" id="UP000646365">
    <property type="component" value="Unassembled WGS sequence"/>
</dbReference>
<name>A0A8J2YQ81_9PROT</name>
<dbReference type="PANTHER" id="PTHR33164">
    <property type="entry name" value="TRANSCRIPTIONAL REGULATOR, MARR FAMILY"/>
    <property type="match status" value="1"/>
</dbReference>
<comment type="caution">
    <text evidence="2">The sequence shown here is derived from an EMBL/GenBank/DDBJ whole genome shotgun (WGS) entry which is preliminary data.</text>
</comment>
<feature type="domain" description="HTH marR-type" evidence="1">
    <location>
        <begin position="7"/>
        <end position="139"/>
    </location>
</feature>
<dbReference type="GO" id="GO:0006950">
    <property type="term" value="P:response to stress"/>
    <property type="evidence" value="ECO:0007669"/>
    <property type="project" value="TreeGrafter"/>
</dbReference>
<dbReference type="Gene3D" id="1.10.10.10">
    <property type="entry name" value="Winged helix-like DNA-binding domain superfamily/Winged helix DNA-binding domain"/>
    <property type="match status" value="1"/>
</dbReference>
<dbReference type="InterPro" id="IPR000835">
    <property type="entry name" value="HTH_MarR-typ"/>
</dbReference>
<proteinExistence type="predicted"/>
<protein>
    <submittedName>
        <fullName evidence="2">MarR family transcriptional regulator</fullName>
    </submittedName>
</protein>
<dbReference type="InterPro" id="IPR036388">
    <property type="entry name" value="WH-like_DNA-bd_sf"/>
</dbReference>
<reference evidence="2" key="2">
    <citation type="submission" date="2020-09" db="EMBL/GenBank/DDBJ databases">
        <authorList>
            <person name="Sun Q."/>
            <person name="Zhou Y."/>
        </authorList>
    </citation>
    <scope>NUCLEOTIDE SEQUENCE</scope>
    <source>
        <strain evidence="2">CGMCC 1.15725</strain>
    </source>
</reference>
<dbReference type="EMBL" id="BMJQ01000001">
    <property type="protein sequence ID" value="GGF03908.1"/>
    <property type="molecule type" value="Genomic_DNA"/>
</dbReference>
<dbReference type="PANTHER" id="PTHR33164:SF43">
    <property type="entry name" value="HTH-TYPE TRANSCRIPTIONAL REPRESSOR YETL"/>
    <property type="match status" value="1"/>
</dbReference>
<sequence length="154" mass="17235">MSSFDLQRYLPYLLNRAAIRITEAFQRELRKDDLTVVMWRVLAVLWHDRAMRLGALAEATTIEVSTLSRLVTSMQMRGLVSRTRCAEDARAVEVDLTDEGRAIAARIVPLALDYEATAIAGMSSEDGDALRRLLVRLYDNLSGLPEPPDSAEQV</sequence>
<evidence type="ECO:0000313" key="3">
    <source>
        <dbReference type="Proteomes" id="UP000646365"/>
    </source>
</evidence>
<dbReference type="PROSITE" id="PS50995">
    <property type="entry name" value="HTH_MARR_2"/>
    <property type="match status" value="1"/>
</dbReference>
<evidence type="ECO:0000313" key="2">
    <source>
        <dbReference type="EMBL" id="GGF03908.1"/>
    </source>
</evidence>
<evidence type="ECO:0000259" key="1">
    <source>
        <dbReference type="PROSITE" id="PS50995"/>
    </source>
</evidence>
<dbReference type="PRINTS" id="PR00598">
    <property type="entry name" value="HTHMARR"/>
</dbReference>
<organism evidence="2 3">
    <name type="scientific">Aliidongia dinghuensis</name>
    <dbReference type="NCBI Taxonomy" id="1867774"/>
    <lineage>
        <taxon>Bacteria</taxon>
        <taxon>Pseudomonadati</taxon>
        <taxon>Pseudomonadota</taxon>
        <taxon>Alphaproteobacteria</taxon>
        <taxon>Rhodospirillales</taxon>
        <taxon>Dongiaceae</taxon>
        <taxon>Aliidongia</taxon>
    </lineage>
</organism>
<dbReference type="Pfam" id="PF01047">
    <property type="entry name" value="MarR"/>
    <property type="match status" value="1"/>
</dbReference>
<reference evidence="2" key="1">
    <citation type="journal article" date="2014" name="Int. J. Syst. Evol. Microbiol.">
        <title>Complete genome sequence of Corynebacterium casei LMG S-19264T (=DSM 44701T), isolated from a smear-ripened cheese.</title>
        <authorList>
            <consortium name="US DOE Joint Genome Institute (JGI-PGF)"/>
            <person name="Walter F."/>
            <person name="Albersmeier A."/>
            <person name="Kalinowski J."/>
            <person name="Ruckert C."/>
        </authorList>
    </citation>
    <scope>NUCLEOTIDE SEQUENCE</scope>
    <source>
        <strain evidence="2">CGMCC 1.15725</strain>
    </source>
</reference>
<dbReference type="SMART" id="SM00347">
    <property type="entry name" value="HTH_MARR"/>
    <property type="match status" value="1"/>
</dbReference>
<dbReference type="SUPFAM" id="SSF46785">
    <property type="entry name" value="Winged helix' DNA-binding domain"/>
    <property type="match status" value="1"/>
</dbReference>